<accession>A0A1H7U1X5</accession>
<dbReference type="STRING" id="235985.SAMN05414137_11531"/>
<feature type="compositionally biased region" description="Basic residues" evidence="1">
    <location>
        <begin position="9"/>
        <end position="24"/>
    </location>
</feature>
<protein>
    <submittedName>
        <fullName evidence="3">Uncharacterized protein</fullName>
    </submittedName>
</protein>
<evidence type="ECO:0000256" key="2">
    <source>
        <dbReference type="SAM" id="Phobius"/>
    </source>
</evidence>
<dbReference type="RefSeq" id="WP_075004073.1">
    <property type="nucleotide sequence ID" value="NZ_FOAZ01000015.1"/>
</dbReference>
<evidence type="ECO:0000313" key="4">
    <source>
        <dbReference type="Proteomes" id="UP000183015"/>
    </source>
</evidence>
<dbReference type="AlphaFoldDB" id="A0A1H7U1X5"/>
<feature type="transmembrane region" description="Helical" evidence="2">
    <location>
        <begin position="26"/>
        <end position="45"/>
    </location>
</feature>
<feature type="region of interest" description="Disordered" evidence="1">
    <location>
        <begin position="1"/>
        <end position="26"/>
    </location>
</feature>
<name>A0A1H7U1X5_STRJI</name>
<keyword evidence="2" id="KW-0812">Transmembrane</keyword>
<feature type="region of interest" description="Disordered" evidence="1">
    <location>
        <begin position="81"/>
        <end position="123"/>
    </location>
</feature>
<gene>
    <name evidence="3" type="ORF">SAMN05414137_11531</name>
</gene>
<evidence type="ECO:0000313" key="3">
    <source>
        <dbReference type="EMBL" id="SEL90981.1"/>
    </source>
</evidence>
<dbReference type="EMBL" id="FOAZ01000015">
    <property type="protein sequence ID" value="SEL90981.1"/>
    <property type="molecule type" value="Genomic_DNA"/>
</dbReference>
<proteinExistence type="predicted"/>
<keyword evidence="2" id="KW-1133">Transmembrane helix</keyword>
<organism evidence="3 4">
    <name type="scientific">Streptacidiphilus jiangxiensis</name>
    <dbReference type="NCBI Taxonomy" id="235985"/>
    <lineage>
        <taxon>Bacteria</taxon>
        <taxon>Bacillati</taxon>
        <taxon>Actinomycetota</taxon>
        <taxon>Actinomycetes</taxon>
        <taxon>Kitasatosporales</taxon>
        <taxon>Streptomycetaceae</taxon>
        <taxon>Streptacidiphilus</taxon>
    </lineage>
</organism>
<sequence length="123" mass="13232">MASDSAQPRRGRTGSVHGRRRRRSTAIGAVLVATAPLWLFIGYPLERTWGRAGGRSGGLGFEVTRHPLAIALSAPMRFVSDRVRGRGARPGPDTGPDPSGDREPRRPKRTPPGDSVALSEPRT</sequence>
<evidence type="ECO:0000256" key="1">
    <source>
        <dbReference type="SAM" id="MobiDB-lite"/>
    </source>
</evidence>
<reference evidence="4" key="1">
    <citation type="submission" date="2016-10" db="EMBL/GenBank/DDBJ databases">
        <authorList>
            <person name="Varghese N."/>
        </authorList>
    </citation>
    <scope>NUCLEOTIDE SEQUENCE [LARGE SCALE GENOMIC DNA]</scope>
    <source>
        <strain evidence="4">DSM 45096 / BCRC 16803 / CGMCC 4.1857 / CIP 109030 / JCM 12277 / KCTC 19219 / NBRC 100920 / 33214</strain>
    </source>
</reference>
<keyword evidence="2" id="KW-0472">Membrane</keyword>
<dbReference type="Proteomes" id="UP000183015">
    <property type="component" value="Unassembled WGS sequence"/>
</dbReference>
<keyword evidence="4" id="KW-1185">Reference proteome</keyword>